<keyword evidence="10" id="KW-1185">Reference proteome</keyword>
<gene>
    <name evidence="9" type="ORF">ACFPYJ_30920</name>
</gene>
<name>A0ABW0W8R9_9BACL</name>
<comment type="catalytic activity">
    <reaction evidence="1">
        <text>ATP-dependent breakage, passage and rejoining of double-stranded DNA.</text>
        <dbReference type="EC" id="5.6.2.2"/>
    </reaction>
</comment>
<evidence type="ECO:0000256" key="3">
    <source>
        <dbReference type="ARBA" id="ARBA00012895"/>
    </source>
</evidence>
<dbReference type="PANTHER" id="PTHR45866:SF1">
    <property type="entry name" value="DNA GYRASE SUBUNIT B, MITOCHONDRIAL"/>
    <property type="match status" value="1"/>
</dbReference>
<evidence type="ECO:0000256" key="1">
    <source>
        <dbReference type="ARBA" id="ARBA00000185"/>
    </source>
</evidence>
<keyword evidence="8" id="KW-0413">Isomerase</keyword>
<comment type="caution">
    <text evidence="9">The sequence shown here is derived from an EMBL/GenBank/DDBJ whole genome shotgun (WGS) entry which is preliminary data.</text>
</comment>
<proteinExistence type="inferred from homology"/>
<dbReference type="SUPFAM" id="SSF55874">
    <property type="entry name" value="ATPase domain of HSP90 chaperone/DNA topoisomerase II/histidine kinase"/>
    <property type="match status" value="1"/>
</dbReference>
<evidence type="ECO:0000256" key="4">
    <source>
        <dbReference type="ARBA" id="ARBA00022741"/>
    </source>
</evidence>
<organism evidence="9 10">
    <name type="scientific">Paenibacillus solisilvae</name>
    <dbReference type="NCBI Taxonomy" id="2486751"/>
    <lineage>
        <taxon>Bacteria</taxon>
        <taxon>Bacillati</taxon>
        <taxon>Bacillota</taxon>
        <taxon>Bacilli</taxon>
        <taxon>Bacillales</taxon>
        <taxon>Paenibacillaceae</taxon>
        <taxon>Paenibacillus</taxon>
    </lineage>
</organism>
<dbReference type="PANTHER" id="PTHR45866">
    <property type="entry name" value="DNA GYRASE/TOPOISOMERASE SUBUNIT B"/>
    <property type="match status" value="1"/>
</dbReference>
<dbReference type="EMBL" id="JBHSOW010000126">
    <property type="protein sequence ID" value="MFC5653454.1"/>
    <property type="molecule type" value="Genomic_DNA"/>
</dbReference>
<dbReference type="Gene3D" id="3.30.565.10">
    <property type="entry name" value="Histidine kinase-like ATPase, C-terminal domain"/>
    <property type="match status" value="1"/>
</dbReference>
<keyword evidence="6" id="KW-0799">Topoisomerase</keyword>
<sequence length="108" mass="12319">MPIVNALSERLSVEIRREGKVFRQDFRHGIPQSELFVTGISKETGTSVTFKPDPDIFGASFDKIQLMDRIAEFQENYPNLRVGEHSNPDWGVQTLTLSQYLKLPTSHL</sequence>
<evidence type="ECO:0000256" key="2">
    <source>
        <dbReference type="ARBA" id="ARBA00010708"/>
    </source>
</evidence>
<comment type="similarity">
    <text evidence="2">Belongs to the type II topoisomerase GyrB family.</text>
</comment>
<keyword evidence="5" id="KW-0067">ATP-binding</keyword>
<protein>
    <recommendedName>
        <fullName evidence="3">DNA topoisomerase (ATP-hydrolyzing)</fullName>
        <ecNumber evidence="3">5.6.2.2</ecNumber>
    </recommendedName>
</protein>
<accession>A0ABW0W8R9</accession>
<evidence type="ECO:0000256" key="7">
    <source>
        <dbReference type="ARBA" id="ARBA00023125"/>
    </source>
</evidence>
<evidence type="ECO:0000256" key="6">
    <source>
        <dbReference type="ARBA" id="ARBA00023029"/>
    </source>
</evidence>
<evidence type="ECO:0000256" key="5">
    <source>
        <dbReference type="ARBA" id="ARBA00022840"/>
    </source>
</evidence>
<evidence type="ECO:0000256" key="8">
    <source>
        <dbReference type="ARBA" id="ARBA00023235"/>
    </source>
</evidence>
<dbReference type="RefSeq" id="WP_379192109.1">
    <property type="nucleotide sequence ID" value="NZ_JBHSOW010000126.1"/>
</dbReference>
<keyword evidence="7" id="KW-0238">DNA-binding</keyword>
<dbReference type="InterPro" id="IPR036890">
    <property type="entry name" value="HATPase_C_sf"/>
</dbReference>
<dbReference type="Proteomes" id="UP001596047">
    <property type="component" value="Unassembled WGS sequence"/>
</dbReference>
<evidence type="ECO:0000313" key="9">
    <source>
        <dbReference type="EMBL" id="MFC5653454.1"/>
    </source>
</evidence>
<reference evidence="10" key="1">
    <citation type="journal article" date="2019" name="Int. J. Syst. Evol. Microbiol.">
        <title>The Global Catalogue of Microorganisms (GCM) 10K type strain sequencing project: providing services to taxonomists for standard genome sequencing and annotation.</title>
        <authorList>
            <consortium name="The Broad Institute Genomics Platform"/>
            <consortium name="The Broad Institute Genome Sequencing Center for Infectious Disease"/>
            <person name="Wu L."/>
            <person name="Ma J."/>
        </authorList>
    </citation>
    <scope>NUCLEOTIDE SEQUENCE [LARGE SCALE GENOMIC DNA]</scope>
    <source>
        <strain evidence="10">CGMCC 1.3240</strain>
    </source>
</reference>
<keyword evidence="4" id="KW-0547">Nucleotide-binding</keyword>
<evidence type="ECO:0000313" key="10">
    <source>
        <dbReference type="Proteomes" id="UP001596047"/>
    </source>
</evidence>
<dbReference type="EC" id="5.6.2.2" evidence="3"/>